<dbReference type="PANTHER" id="PTHR22812">
    <property type="entry name" value="CHROMOBOX PROTEIN"/>
    <property type="match status" value="1"/>
</dbReference>
<dbReference type="PRINTS" id="PR00929">
    <property type="entry name" value="ATHOOK"/>
</dbReference>
<feature type="compositionally biased region" description="Basic residues" evidence="4">
    <location>
        <begin position="132"/>
        <end position="144"/>
    </location>
</feature>
<dbReference type="InterPro" id="IPR017956">
    <property type="entry name" value="AT_hook_DNA-bd_motif"/>
</dbReference>
<evidence type="ECO:0000256" key="1">
    <source>
        <dbReference type="ARBA" id="ARBA00004123"/>
    </source>
</evidence>
<dbReference type="OrthoDB" id="433924at2759"/>
<evidence type="ECO:0000259" key="5">
    <source>
        <dbReference type="PROSITE" id="PS50013"/>
    </source>
</evidence>
<reference evidence="6" key="1">
    <citation type="journal article" date="2021" name="Nat. Commun.">
        <title>Genetic determinants of endophytism in the Arabidopsis root mycobiome.</title>
        <authorList>
            <person name="Mesny F."/>
            <person name="Miyauchi S."/>
            <person name="Thiergart T."/>
            <person name="Pickel B."/>
            <person name="Atanasova L."/>
            <person name="Karlsson M."/>
            <person name="Huettel B."/>
            <person name="Barry K.W."/>
            <person name="Haridas S."/>
            <person name="Chen C."/>
            <person name="Bauer D."/>
            <person name="Andreopoulos W."/>
            <person name="Pangilinan J."/>
            <person name="LaButti K."/>
            <person name="Riley R."/>
            <person name="Lipzen A."/>
            <person name="Clum A."/>
            <person name="Drula E."/>
            <person name="Henrissat B."/>
            <person name="Kohler A."/>
            <person name="Grigoriev I.V."/>
            <person name="Martin F.M."/>
            <person name="Hacquard S."/>
        </authorList>
    </citation>
    <scope>NUCLEOTIDE SEQUENCE</scope>
    <source>
        <strain evidence="6">MPI-CAGE-AT-0016</strain>
    </source>
</reference>
<comment type="subunit">
    <text evidence="2">Component of the NuA4 histone acetyltransferase complex.</text>
</comment>
<evidence type="ECO:0000256" key="4">
    <source>
        <dbReference type="SAM" id="MobiDB-lite"/>
    </source>
</evidence>
<dbReference type="InterPro" id="IPR016197">
    <property type="entry name" value="Chromo-like_dom_sf"/>
</dbReference>
<evidence type="ECO:0000256" key="3">
    <source>
        <dbReference type="ARBA" id="ARBA00023242"/>
    </source>
</evidence>
<accession>A0A8K0X849</accession>
<keyword evidence="3" id="KW-0539">Nucleus</keyword>
<dbReference type="PROSITE" id="PS00598">
    <property type="entry name" value="CHROMO_1"/>
    <property type="match status" value="1"/>
</dbReference>
<keyword evidence="7" id="KW-1185">Reference proteome</keyword>
<comment type="caution">
    <text evidence="6">The sequence shown here is derived from an EMBL/GenBank/DDBJ whole genome shotgun (WGS) entry which is preliminary data.</text>
</comment>
<feature type="compositionally biased region" description="Polar residues" evidence="4">
    <location>
        <begin position="184"/>
        <end position="201"/>
    </location>
</feature>
<dbReference type="Proteomes" id="UP000813385">
    <property type="component" value="Unassembled WGS sequence"/>
</dbReference>
<feature type="compositionally biased region" description="Acidic residues" evidence="4">
    <location>
        <begin position="100"/>
        <end position="110"/>
    </location>
</feature>
<dbReference type="SMART" id="SM00298">
    <property type="entry name" value="CHROMO"/>
    <property type="match status" value="1"/>
</dbReference>
<feature type="region of interest" description="Disordered" evidence="4">
    <location>
        <begin position="45"/>
        <end position="67"/>
    </location>
</feature>
<feature type="domain" description="Chromo" evidence="5">
    <location>
        <begin position="297"/>
        <end position="350"/>
    </location>
</feature>
<feature type="region of interest" description="Disordered" evidence="4">
    <location>
        <begin position="99"/>
        <end position="295"/>
    </location>
</feature>
<feature type="compositionally biased region" description="Basic residues" evidence="4">
    <location>
        <begin position="262"/>
        <end position="274"/>
    </location>
</feature>
<dbReference type="GO" id="GO:0006338">
    <property type="term" value="P:chromatin remodeling"/>
    <property type="evidence" value="ECO:0007669"/>
    <property type="project" value="UniProtKB-ARBA"/>
</dbReference>
<dbReference type="Pfam" id="PF00385">
    <property type="entry name" value="Chromo"/>
    <property type="match status" value="1"/>
</dbReference>
<protein>
    <recommendedName>
        <fullName evidence="5">Chromo domain-containing protein</fullName>
    </recommendedName>
</protein>
<gene>
    <name evidence="6" type="ORF">B0T11DRAFT_313665</name>
</gene>
<dbReference type="GO" id="GO:0003677">
    <property type="term" value="F:DNA binding"/>
    <property type="evidence" value="ECO:0007669"/>
    <property type="project" value="InterPro"/>
</dbReference>
<dbReference type="GO" id="GO:0005634">
    <property type="term" value="C:nucleus"/>
    <property type="evidence" value="ECO:0007669"/>
    <property type="project" value="UniProtKB-SubCell"/>
</dbReference>
<dbReference type="AlphaFoldDB" id="A0A8K0X849"/>
<dbReference type="InterPro" id="IPR000953">
    <property type="entry name" value="Chromo/chromo_shadow_dom"/>
</dbReference>
<dbReference type="PROSITE" id="PS50013">
    <property type="entry name" value="CHROMO_2"/>
    <property type="match status" value="1"/>
</dbReference>
<feature type="compositionally biased region" description="Low complexity" evidence="4">
    <location>
        <begin position="229"/>
        <end position="242"/>
    </location>
</feature>
<dbReference type="SUPFAM" id="SSF54160">
    <property type="entry name" value="Chromo domain-like"/>
    <property type="match status" value="1"/>
</dbReference>
<dbReference type="EMBL" id="JAGPXD010000001">
    <property type="protein sequence ID" value="KAH7374974.1"/>
    <property type="molecule type" value="Genomic_DNA"/>
</dbReference>
<dbReference type="CDD" id="cd00024">
    <property type="entry name" value="CD_CSD"/>
    <property type="match status" value="1"/>
</dbReference>
<evidence type="ECO:0000256" key="2">
    <source>
        <dbReference type="ARBA" id="ARBA00011353"/>
    </source>
</evidence>
<feature type="compositionally biased region" description="Acidic residues" evidence="4">
    <location>
        <begin position="281"/>
        <end position="295"/>
    </location>
</feature>
<comment type="subcellular location">
    <subcellularLocation>
        <location evidence="1">Nucleus</location>
    </subcellularLocation>
</comment>
<dbReference type="InterPro" id="IPR023780">
    <property type="entry name" value="Chromo_domain"/>
</dbReference>
<dbReference type="InterPro" id="IPR023779">
    <property type="entry name" value="Chromodomain_CS"/>
</dbReference>
<proteinExistence type="predicted"/>
<dbReference type="Gene3D" id="2.40.50.40">
    <property type="match status" value="1"/>
</dbReference>
<sequence>MEPIEGDDELQRVISDIIPNYKYFKPVSEQETRNELLDPFDNAYSDLLSKDLPNPASEPDDMPRLSSQELADIEVAMPCVQDLDPFDDEVNANDQLQAEASEDAVVESDDTIDRSSTIDNQTEDDIATVQKRPGRPLKRKRGRHAEKVSFADESSQVDPFSPGPTATPRPVSAPERKRGGPAKRTSSTDNSSQVDQTTASSPRPAPNAEPVSAPNASKRRTRSSTGDLPVPAASPKTAAVAAKRGRGRPKGSGKTATPAPARKGRAVKKPVARKVPREVSAEEEEDVADDADPEQEWEVEKILDDYIQDDGVHMFHVKWKGFSADENTWEPKLHLAKCTMQMKAYHAKKK</sequence>
<dbReference type="InterPro" id="IPR051219">
    <property type="entry name" value="Heterochromatin_chromo-domain"/>
</dbReference>
<evidence type="ECO:0000313" key="6">
    <source>
        <dbReference type="EMBL" id="KAH7374974.1"/>
    </source>
</evidence>
<organism evidence="6 7">
    <name type="scientific">Plectosphaerella cucumerina</name>
    <dbReference type="NCBI Taxonomy" id="40658"/>
    <lineage>
        <taxon>Eukaryota</taxon>
        <taxon>Fungi</taxon>
        <taxon>Dikarya</taxon>
        <taxon>Ascomycota</taxon>
        <taxon>Pezizomycotina</taxon>
        <taxon>Sordariomycetes</taxon>
        <taxon>Hypocreomycetidae</taxon>
        <taxon>Glomerellales</taxon>
        <taxon>Plectosphaerellaceae</taxon>
        <taxon>Plectosphaerella</taxon>
    </lineage>
</organism>
<evidence type="ECO:0000313" key="7">
    <source>
        <dbReference type="Proteomes" id="UP000813385"/>
    </source>
</evidence>
<name>A0A8K0X849_9PEZI</name>